<proteinExistence type="predicted"/>
<name>A0ABT4A750_9BACT</name>
<accession>A0ABT4A750</accession>
<feature type="region of interest" description="Disordered" evidence="1">
    <location>
        <begin position="43"/>
        <end position="62"/>
    </location>
</feature>
<evidence type="ECO:0000313" key="4">
    <source>
        <dbReference type="Proteomes" id="UP001207654"/>
    </source>
</evidence>
<dbReference type="InterPro" id="IPR036188">
    <property type="entry name" value="FAD/NAD-bd_sf"/>
</dbReference>
<gene>
    <name evidence="3" type="ORF">OV287_23745</name>
</gene>
<dbReference type="Gene3D" id="3.50.50.60">
    <property type="entry name" value="FAD/NAD(P)-binding domain"/>
    <property type="match status" value="1"/>
</dbReference>
<protein>
    <submittedName>
        <fullName evidence="3">FAD-dependent monooxygenase</fullName>
    </submittedName>
</protein>
<feature type="domain" description="FAD-binding" evidence="2">
    <location>
        <begin position="17"/>
        <end position="360"/>
    </location>
</feature>
<reference evidence="3 4" key="1">
    <citation type="submission" date="2022-11" db="EMBL/GenBank/DDBJ databases">
        <title>Minimal conservation of predation-associated metabolite biosynthetic gene clusters underscores biosynthetic potential of Myxococcota including descriptions for ten novel species: Archangium lansinium sp. nov., Myxococcus landrumus sp. nov., Nannocystis bai.</title>
        <authorList>
            <person name="Ahearne A."/>
            <person name="Stevens C."/>
            <person name="Phillips K."/>
        </authorList>
    </citation>
    <scope>NUCLEOTIDE SEQUENCE [LARGE SCALE GENOMIC DNA]</scope>
    <source>
        <strain evidence="3 4">MIWBW</strain>
    </source>
</reference>
<evidence type="ECO:0000259" key="2">
    <source>
        <dbReference type="Pfam" id="PF01494"/>
    </source>
</evidence>
<dbReference type="EMBL" id="JAPNKA010000001">
    <property type="protein sequence ID" value="MCY1077488.1"/>
    <property type="molecule type" value="Genomic_DNA"/>
</dbReference>
<keyword evidence="4" id="KW-1185">Reference proteome</keyword>
<dbReference type="Proteomes" id="UP001207654">
    <property type="component" value="Unassembled WGS sequence"/>
</dbReference>
<evidence type="ECO:0000313" key="3">
    <source>
        <dbReference type="EMBL" id="MCY1077488.1"/>
    </source>
</evidence>
<dbReference type="Pfam" id="PF01494">
    <property type="entry name" value="FAD_binding_3"/>
    <property type="match status" value="1"/>
</dbReference>
<dbReference type="InterPro" id="IPR002938">
    <property type="entry name" value="FAD-bd"/>
</dbReference>
<feature type="compositionally biased region" description="Basic and acidic residues" evidence="1">
    <location>
        <begin position="43"/>
        <end position="52"/>
    </location>
</feature>
<dbReference type="SUPFAM" id="SSF51905">
    <property type="entry name" value="FAD/NAD(P)-binding domain"/>
    <property type="match status" value="1"/>
</dbReference>
<organism evidence="3 4">
    <name type="scientific">Archangium lansingense</name>
    <dbReference type="NCBI Taxonomy" id="2995310"/>
    <lineage>
        <taxon>Bacteria</taxon>
        <taxon>Pseudomonadati</taxon>
        <taxon>Myxococcota</taxon>
        <taxon>Myxococcia</taxon>
        <taxon>Myxococcales</taxon>
        <taxon>Cystobacterineae</taxon>
        <taxon>Archangiaceae</taxon>
        <taxon>Archangium</taxon>
    </lineage>
</organism>
<keyword evidence="3" id="KW-0560">Oxidoreductase</keyword>
<dbReference type="PANTHER" id="PTHR43422">
    <property type="entry name" value="THIAMINE THIAZOLE SYNTHASE"/>
    <property type="match status" value="1"/>
</dbReference>
<sequence length="471" mass="52049">MSTPPLPPAALVGRHAIVCGGSISGLVTASVLSHHFERVTLVERDHSDDAPRPRKGVPQSTQLHGMHLRGMNILGNVFPGLQEELLAAGGRVLDMTESQAWCSAGAWYPRIRSGLGVGIQSRPLLEWVIRQRVQGLPNVRVLDGREVTGFQTSADRARVSGVHLRAPGGGQEETLEGELVVDASGRGSRTPQWLEALGYPRVEETRIHVDVRYATRLYQKPEGFEPGWESMALSPKLPEQRRLGVLQLIEGGRWLVTLAGWLGQGLATEDDAGFLEFARGLTQPHLHEAIKNAEPLGPIHHYRFSHNQRRHYERMPRFPEGLAVVGDASCSFNPIYGQGMTVGAMQAEALGECLRQGLGGVSQRYRQRVGKLLQVPWSMATSGDLRFPEVEGKRPPAFGLTNWYGDRLQRLTLHDEQARQTFFRVVHMLESPAVLFSPRMVFKVLTARLDTAPQHPAPEPLAARKPQSQVA</sequence>
<dbReference type="GO" id="GO:0004497">
    <property type="term" value="F:monooxygenase activity"/>
    <property type="evidence" value="ECO:0007669"/>
    <property type="project" value="UniProtKB-KW"/>
</dbReference>
<keyword evidence="3" id="KW-0503">Monooxygenase</keyword>
<dbReference type="PANTHER" id="PTHR43422:SF3">
    <property type="entry name" value="THIAMINE THIAZOLE SYNTHASE"/>
    <property type="match status" value="1"/>
</dbReference>
<dbReference type="RefSeq" id="WP_267536316.1">
    <property type="nucleotide sequence ID" value="NZ_JAPNKA010000001.1"/>
</dbReference>
<comment type="caution">
    <text evidence="3">The sequence shown here is derived from an EMBL/GenBank/DDBJ whole genome shotgun (WGS) entry which is preliminary data.</text>
</comment>
<evidence type="ECO:0000256" key="1">
    <source>
        <dbReference type="SAM" id="MobiDB-lite"/>
    </source>
</evidence>